<reference evidence="2 3" key="1">
    <citation type="journal article" date="2023" name="Microb. Genom.">
        <title>Mesoterricola silvestris gen. nov., sp. nov., Mesoterricola sediminis sp. nov., Geothrix oryzae sp. nov., Geothrix edaphica sp. nov., Geothrix rubra sp. nov., and Geothrix limicola sp. nov., six novel members of Acidobacteriota isolated from soils.</title>
        <authorList>
            <person name="Weisberg A.J."/>
            <person name="Pearce E."/>
            <person name="Kramer C.G."/>
            <person name="Chang J.H."/>
            <person name="Clarke C.R."/>
        </authorList>
    </citation>
    <scope>NUCLEOTIDE SEQUENCE [LARGE SCALE GENOMIC DNA]</scope>
    <source>
        <strain evidence="2 3">NB05-1H</strain>
    </source>
</reference>
<proteinExistence type="predicted"/>
<dbReference type="Proteomes" id="UP001272987">
    <property type="component" value="Unassembled WGS sequence"/>
</dbReference>
<dbReference type="SUPFAM" id="SSF47413">
    <property type="entry name" value="lambda repressor-like DNA-binding domains"/>
    <property type="match status" value="1"/>
</dbReference>
<gene>
    <name evidence="2" type="ORF">PV666_40135</name>
</gene>
<dbReference type="Pfam" id="PF01381">
    <property type="entry name" value="HTH_3"/>
    <property type="match status" value="1"/>
</dbReference>
<dbReference type="InterPro" id="IPR010982">
    <property type="entry name" value="Lambda_DNA-bd_dom_sf"/>
</dbReference>
<organism evidence="2 3">
    <name type="scientific">Streptomyces acidiscabies</name>
    <dbReference type="NCBI Taxonomy" id="42234"/>
    <lineage>
        <taxon>Bacteria</taxon>
        <taxon>Bacillati</taxon>
        <taxon>Actinomycetota</taxon>
        <taxon>Actinomycetes</taxon>
        <taxon>Kitasatosporales</taxon>
        <taxon>Streptomycetaceae</taxon>
        <taxon>Streptomyces</taxon>
    </lineage>
</organism>
<dbReference type="RefSeq" id="WP_178865339.1">
    <property type="nucleotide sequence ID" value="NZ_JARAWP010000031.1"/>
</dbReference>
<dbReference type="InterPro" id="IPR001387">
    <property type="entry name" value="Cro/C1-type_HTH"/>
</dbReference>
<name>A0ABU4MA53_9ACTN</name>
<sequence length="181" mass="19738">MTQDWARLGSFLRASREDELRLTQEELAERLGVGRNALGAIEAGKAKRITPTIRAYAREVGWTDDSIALVLAGGDPVRVVDAEGVPALPGAEEAGQPADVAAEVAQALLERLPQRVLQELVDGHVVDSDVVDLREDGSSAVMTLVLERGAAPASPERVRDDLRAWTQVQRELRRMLPRTEE</sequence>
<evidence type="ECO:0000313" key="3">
    <source>
        <dbReference type="Proteomes" id="UP001272987"/>
    </source>
</evidence>
<evidence type="ECO:0000259" key="1">
    <source>
        <dbReference type="PROSITE" id="PS50943"/>
    </source>
</evidence>
<feature type="domain" description="HTH cro/C1-type" evidence="1">
    <location>
        <begin position="12"/>
        <end position="50"/>
    </location>
</feature>
<dbReference type="CDD" id="cd00093">
    <property type="entry name" value="HTH_XRE"/>
    <property type="match status" value="1"/>
</dbReference>
<evidence type="ECO:0000313" key="2">
    <source>
        <dbReference type="EMBL" id="MDX3024037.1"/>
    </source>
</evidence>
<protein>
    <submittedName>
        <fullName evidence="2">Helix-turn-helix domain-containing protein</fullName>
    </submittedName>
</protein>
<dbReference type="Gene3D" id="1.10.260.40">
    <property type="entry name" value="lambda repressor-like DNA-binding domains"/>
    <property type="match status" value="1"/>
</dbReference>
<comment type="caution">
    <text evidence="2">The sequence shown here is derived from an EMBL/GenBank/DDBJ whole genome shotgun (WGS) entry which is preliminary data.</text>
</comment>
<accession>A0ABU4MA53</accession>
<dbReference type="PROSITE" id="PS50943">
    <property type="entry name" value="HTH_CROC1"/>
    <property type="match status" value="1"/>
</dbReference>
<dbReference type="EMBL" id="JARAWP010000031">
    <property type="protein sequence ID" value="MDX3024037.1"/>
    <property type="molecule type" value="Genomic_DNA"/>
</dbReference>
<keyword evidence="3" id="KW-1185">Reference proteome</keyword>